<dbReference type="EMBL" id="JALBCA010000059">
    <property type="protein sequence ID" value="KAI2385405.1"/>
    <property type="molecule type" value="Genomic_DNA"/>
</dbReference>
<organism evidence="1">
    <name type="scientific">Ophidiomyces ophidiicola</name>
    <dbReference type="NCBI Taxonomy" id="1387563"/>
    <lineage>
        <taxon>Eukaryota</taxon>
        <taxon>Fungi</taxon>
        <taxon>Dikarya</taxon>
        <taxon>Ascomycota</taxon>
        <taxon>Pezizomycotina</taxon>
        <taxon>Eurotiomycetes</taxon>
        <taxon>Eurotiomycetidae</taxon>
        <taxon>Onygenales</taxon>
        <taxon>Onygenaceae</taxon>
        <taxon>Ophidiomyces</taxon>
    </lineage>
</organism>
<reference evidence="1" key="1">
    <citation type="journal article" date="2022" name="bioRxiv">
        <title>Population genetic analysis of Ophidiomyces ophidiicola, the causative agent of snake fungal disease, indicates recent introductions to the USA.</title>
        <authorList>
            <person name="Ladner J.T."/>
            <person name="Palmer J.M."/>
            <person name="Ettinger C.L."/>
            <person name="Stajich J.E."/>
            <person name="Farrell T.M."/>
            <person name="Glorioso B.M."/>
            <person name="Lawson B."/>
            <person name="Price S.J."/>
            <person name="Stengle A.G."/>
            <person name="Grear D.A."/>
            <person name="Lorch J.M."/>
        </authorList>
    </citation>
    <scope>NUCLEOTIDE SEQUENCE</scope>
    <source>
        <strain evidence="1">NWHC 24266-5</strain>
    </source>
</reference>
<gene>
    <name evidence="1" type="ORF">LOY88_004140</name>
</gene>
<proteinExistence type="predicted"/>
<evidence type="ECO:0000313" key="1">
    <source>
        <dbReference type="EMBL" id="KAI2385405.1"/>
    </source>
</evidence>
<comment type="caution">
    <text evidence="1">The sequence shown here is derived from an EMBL/GenBank/DDBJ whole genome shotgun (WGS) entry which is preliminary data.</text>
</comment>
<protein>
    <submittedName>
        <fullName evidence="1">Uncharacterized protein</fullName>
    </submittedName>
</protein>
<name>A0ACB8UUF9_9EURO</name>
<accession>A0ACB8UUF9</accession>
<sequence>MAPMPPIGYIEQLATTLRRHGTGIWRDVRSNIIQGTSANAFVPTAMKPSHRLSVRDESKQPFHPGQGAVSPSKINMQGMLALFAFIGAVFVLAAIWFFFWAKNGGFQWRENDWEEYKSTVLRRKGPDGRTLTNATKSTKLGGGSIVGRQYHDYDDQTTAMETATVVTEKKSRGKRFKESAKQKLLKKRKDDVWEGSHDEDVRAYRNEKPARVGGMNREPDGTYHGTEYSGTLDQRTEWTHSEMGETHAETETRYDPPDAGRARGTRTVSTFSFVPGTEDSISNAPEERYSRDPRNRRENYRTRSQNPPRPQGPRPSTNTRSRPPSPRKKDGSVLPGGYTTPLDMSSITASEYTYDRLEGSDNGTKSYHHPIPGLSKGYRRAGGGRGRRRDSLSDSEGDDYDSRLS</sequence>